<feature type="domain" description="G-protein coupled receptors family 1 profile" evidence="9">
    <location>
        <begin position="31"/>
        <end position="219"/>
    </location>
</feature>
<evidence type="ECO:0000256" key="4">
    <source>
        <dbReference type="ARBA" id="ARBA00023040"/>
    </source>
</evidence>
<evidence type="ECO:0000256" key="3">
    <source>
        <dbReference type="ARBA" id="ARBA00022989"/>
    </source>
</evidence>
<dbReference type="STRING" id="283909.R7UYM7"/>
<dbReference type="Gene3D" id="1.20.1070.10">
    <property type="entry name" value="Rhodopsin 7-helix transmembrane proteins"/>
    <property type="match status" value="1"/>
</dbReference>
<comment type="subcellular location">
    <subcellularLocation>
        <location evidence="1">Membrane</location>
        <topology evidence="1">Multi-pass membrane protein</topology>
    </subcellularLocation>
</comment>
<dbReference type="InterPro" id="IPR017452">
    <property type="entry name" value="GPCR_Rhodpsn_7TM"/>
</dbReference>
<feature type="transmembrane region" description="Helical" evidence="8">
    <location>
        <begin position="90"/>
        <end position="111"/>
    </location>
</feature>
<evidence type="ECO:0000256" key="1">
    <source>
        <dbReference type="ARBA" id="ARBA00004141"/>
    </source>
</evidence>
<feature type="transmembrane region" description="Helical" evidence="8">
    <location>
        <begin position="51"/>
        <end position="70"/>
    </location>
</feature>
<feature type="transmembrane region" description="Helical" evidence="8">
    <location>
        <begin position="132"/>
        <end position="153"/>
    </location>
</feature>
<reference evidence="10 12" key="2">
    <citation type="journal article" date="2013" name="Nature">
        <title>Insights into bilaterian evolution from three spiralian genomes.</title>
        <authorList>
            <person name="Simakov O."/>
            <person name="Marletaz F."/>
            <person name="Cho S.J."/>
            <person name="Edsinger-Gonzales E."/>
            <person name="Havlak P."/>
            <person name="Hellsten U."/>
            <person name="Kuo D.H."/>
            <person name="Larsson T."/>
            <person name="Lv J."/>
            <person name="Arendt D."/>
            <person name="Savage R."/>
            <person name="Osoegawa K."/>
            <person name="de Jong P."/>
            <person name="Grimwood J."/>
            <person name="Chapman J.A."/>
            <person name="Shapiro H."/>
            <person name="Aerts A."/>
            <person name="Otillar R.P."/>
            <person name="Terry A.Y."/>
            <person name="Boore J.L."/>
            <person name="Grigoriev I.V."/>
            <person name="Lindberg D.R."/>
            <person name="Seaver E.C."/>
            <person name="Weisblat D.A."/>
            <person name="Putnam N.H."/>
            <person name="Rokhsar D.S."/>
        </authorList>
    </citation>
    <scope>NUCLEOTIDE SEQUENCE</scope>
    <source>
        <strain evidence="10 12">I ESC-2004</strain>
    </source>
</reference>
<keyword evidence="12" id="KW-1185">Reference proteome</keyword>
<reference evidence="12" key="1">
    <citation type="submission" date="2012-12" db="EMBL/GenBank/DDBJ databases">
        <authorList>
            <person name="Hellsten U."/>
            <person name="Grimwood J."/>
            <person name="Chapman J.A."/>
            <person name="Shapiro H."/>
            <person name="Aerts A."/>
            <person name="Otillar R.P."/>
            <person name="Terry A.Y."/>
            <person name="Boore J.L."/>
            <person name="Simakov O."/>
            <person name="Marletaz F."/>
            <person name="Cho S.-J."/>
            <person name="Edsinger-Gonzales E."/>
            <person name="Havlak P."/>
            <person name="Kuo D.-H."/>
            <person name="Larsson T."/>
            <person name="Lv J."/>
            <person name="Arendt D."/>
            <person name="Savage R."/>
            <person name="Osoegawa K."/>
            <person name="de Jong P."/>
            <person name="Lindberg D.R."/>
            <person name="Seaver E.C."/>
            <person name="Weisblat D.A."/>
            <person name="Putnam N.H."/>
            <person name="Grigoriev I.V."/>
            <person name="Rokhsar D.S."/>
        </authorList>
    </citation>
    <scope>NUCLEOTIDE SEQUENCE</scope>
    <source>
        <strain evidence="12">I ESC-2004</strain>
    </source>
</reference>
<keyword evidence="2 8" id="KW-0812">Transmembrane</keyword>
<dbReference type="SUPFAM" id="SSF81321">
    <property type="entry name" value="Family A G protein-coupled receptor-like"/>
    <property type="match status" value="1"/>
</dbReference>
<dbReference type="InterPro" id="IPR000276">
    <property type="entry name" value="GPCR_Rhodpsn"/>
</dbReference>
<feature type="non-terminal residue" evidence="10">
    <location>
        <position position="1"/>
    </location>
</feature>
<evidence type="ECO:0000256" key="8">
    <source>
        <dbReference type="SAM" id="Phobius"/>
    </source>
</evidence>
<name>R7UYM7_CAPTE</name>
<keyword evidence="5 8" id="KW-0472">Membrane</keyword>
<keyword evidence="6" id="KW-0675">Receptor</keyword>
<keyword evidence="4" id="KW-0297">G-protein coupled receptor</keyword>
<dbReference type="PROSITE" id="PS50262">
    <property type="entry name" value="G_PROTEIN_RECEP_F1_2"/>
    <property type="match status" value="1"/>
</dbReference>
<dbReference type="EMBL" id="AMQN01006720">
    <property type="status" value="NOT_ANNOTATED_CDS"/>
    <property type="molecule type" value="Genomic_DNA"/>
</dbReference>
<keyword evidence="7" id="KW-0807">Transducer</keyword>
<feature type="transmembrane region" description="Helical" evidence="8">
    <location>
        <begin position="187"/>
        <end position="205"/>
    </location>
</feature>
<proteinExistence type="predicted"/>
<dbReference type="EMBL" id="KB299000">
    <property type="protein sequence ID" value="ELU08526.1"/>
    <property type="molecule type" value="Genomic_DNA"/>
</dbReference>
<dbReference type="PANTHER" id="PTHR24243">
    <property type="entry name" value="G-PROTEIN COUPLED RECEPTOR"/>
    <property type="match status" value="1"/>
</dbReference>
<evidence type="ECO:0000313" key="12">
    <source>
        <dbReference type="Proteomes" id="UP000014760"/>
    </source>
</evidence>
<dbReference type="EnsemblMetazoa" id="CapteT75004">
    <property type="protein sequence ID" value="CapteP75004"/>
    <property type="gene ID" value="CapteG75004"/>
</dbReference>
<sequence>SWTDFLLLNAPLALHVDRSITPIWYAVGIAGNLISARIWMTRRIRQNNSSAVYLATLSITDMLLLVLHILQELRYAWGIKTLAFPFVCETYFVFYLSAQYLSPFLVLGFTVERYIAVCHPFKKEEFCTTSRATRVVVGLVLISISLCFIQAYFWRYDSAVGDCIVRSTTHDDQDGSLWSIWTWSTEMLVFMAIPLVILLFNIMVIREVRKMSNFESAMT</sequence>
<dbReference type="Proteomes" id="UP000014760">
    <property type="component" value="Unassembled WGS sequence"/>
</dbReference>
<dbReference type="PANTHER" id="PTHR24243:SF233">
    <property type="entry name" value="THYROTROPIN-RELEASING HORMONE RECEPTOR"/>
    <property type="match status" value="1"/>
</dbReference>
<keyword evidence="3 8" id="KW-1133">Transmembrane helix</keyword>
<dbReference type="HOGENOM" id="CLU_1286122_0_0_1"/>
<evidence type="ECO:0000256" key="2">
    <source>
        <dbReference type="ARBA" id="ARBA00022692"/>
    </source>
</evidence>
<evidence type="ECO:0000313" key="11">
    <source>
        <dbReference type="EnsemblMetazoa" id="CapteP75004"/>
    </source>
</evidence>
<dbReference type="AlphaFoldDB" id="R7UYM7"/>
<protein>
    <recommendedName>
        <fullName evidence="9">G-protein coupled receptors family 1 profile domain-containing protein</fullName>
    </recommendedName>
</protein>
<evidence type="ECO:0000256" key="7">
    <source>
        <dbReference type="ARBA" id="ARBA00023224"/>
    </source>
</evidence>
<feature type="non-terminal residue" evidence="10">
    <location>
        <position position="219"/>
    </location>
</feature>
<feature type="transmembrane region" description="Helical" evidence="8">
    <location>
        <begin position="20"/>
        <end position="39"/>
    </location>
</feature>
<evidence type="ECO:0000259" key="9">
    <source>
        <dbReference type="PROSITE" id="PS50262"/>
    </source>
</evidence>
<dbReference type="GO" id="GO:0004930">
    <property type="term" value="F:G protein-coupled receptor activity"/>
    <property type="evidence" value="ECO:0007669"/>
    <property type="project" value="UniProtKB-KW"/>
</dbReference>
<evidence type="ECO:0000256" key="6">
    <source>
        <dbReference type="ARBA" id="ARBA00023170"/>
    </source>
</evidence>
<evidence type="ECO:0000313" key="10">
    <source>
        <dbReference type="EMBL" id="ELU08526.1"/>
    </source>
</evidence>
<organism evidence="10">
    <name type="scientific">Capitella teleta</name>
    <name type="common">Polychaete worm</name>
    <dbReference type="NCBI Taxonomy" id="283909"/>
    <lineage>
        <taxon>Eukaryota</taxon>
        <taxon>Metazoa</taxon>
        <taxon>Spiralia</taxon>
        <taxon>Lophotrochozoa</taxon>
        <taxon>Annelida</taxon>
        <taxon>Polychaeta</taxon>
        <taxon>Sedentaria</taxon>
        <taxon>Scolecida</taxon>
        <taxon>Capitellidae</taxon>
        <taxon>Capitella</taxon>
    </lineage>
</organism>
<dbReference type="OMA" id="FISICHP"/>
<dbReference type="GO" id="GO:0005886">
    <property type="term" value="C:plasma membrane"/>
    <property type="evidence" value="ECO:0007669"/>
    <property type="project" value="TreeGrafter"/>
</dbReference>
<accession>R7UYM7</accession>
<dbReference type="Pfam" id="PF00001">
    <property type="entry name" value="7tm_1"/>
    <property type="match status" value="1"/>
</dbReference>
<dbReference type="OrthoDB" id="9990906at2759"/>
<reference evidence="11" key="3">
    <citation type="submission" date="2015-06" db="UniProtKB">
        <authorList>
            <consortium name="EnsemblMetazoa"/>
        </authorList>
    </citation>
    <scope>IDENTIFICATION</scope>
</reference>
<evidence type="ECO:0000256" key="5">
    <source>
        <dbReference type="ARBA" id="ARBA00023136"/>
    </source>
</evidence>
<gene>
    <name evidence="10" type="ORF">CAPTEDRAFT_75004</name>
</gene>